<keyword evidence="3" id="KW-0285">Flavoprotein</keyword>
<feature type="region of interest" description="Disordered" evidence="9">
    <location>
        <begin position="409"/>
        <end position="432"/>
    </location>
</feature>
<dbReference type="PRINTS" id="PR00411">
    <property type="entry name" value="PNDRDTASEI"/>
</dbReference>
<reference evidence="13" key="1">
    <citation type="journal article" date="2019" name="Int. J. Syst. Evol. Microbiol.">
        <title>The Global Catalogue of Microorganisms (GCM) 10K type strain sequencing project: providing services to taxonomists for standard genome sequencing and annotation.</title>
        <authorList>
            <consortium name="The Broad Institute Genomics Platform"/>
            <consortium name="The Broad Institute Genome Sequencing Center for Infectious Disease"/>
            <person name="Wu L."/>
            <person name="Ma J."/>
        </authorList>
    </citation>
    <scope>NUCLEOTIDE SEQUENCE [LARGE SCALE GENOMIC DNA]</scope>
    <source>
        <strain evidence="13">NBRC 113072</strain>
    </source>
</reference>
<dbReference type="Proteomes" id="UP001157126">
    <property type="component" value="Unassembled WGS sequence"/>
</dbReference>
<evidence type="ECO:0000256" key="3">
    <source>
        <dbReference type="ARBA" id="ARBA00022630"/>
    </source>
</evidence>
<dbReference type="InterPro" id="IPR023753">
    <property type="entry name" value="FAD/NAD-binding_dom"/>
</dbReference>
<evidence type="ECO:0000313" key="12">
    <source>
        <dbReference type="EMBL" id="GMA39912.1"/>
    </source>
</evidence>
<comment type="caution">
    <text evidence="12">The sequence shown here is derived from an EMBL/GenBank/DDBJ whole genome shotgun (WGS) entry which is preliminary data.</text>
</comment>
<protein>
    <recommendedName>
        <fullName evidence="2">NADH:ubiquinone reductase (non-electrogenic)</fullName>
        <ecNumber evidence="2">1.6.5.9</ecNumber>
    </recommendedName>
</protein>
<organism evidence="12 13">
    <name type="scientific">Mobilicoccus caccae</name>
    <dbReference type="NCBI Taxonomy" id="1859295"/>
    <lineage>
        <taxon>Bacteria</taxon>
        <taxon>Bacillati</taxon>
        <taxon>Actinomycetota</taxon>
        <taxon>Actinomycetes</taxon>
        <taxon>Micrococcales</taxon>
        <taxon>Dermatophilaceae</taxon>
        <taxon>Mobilicoccus</taxon>
    </lineage>
</organism>
<evidence type="ECO:0000259" key="10">
    <source>
        <dbReference type="Pfam" id="PF07992"/>
    </source>
</evidence>
<evidence type="ECO:0000256" key="1">
    <source>
        <dbReference type="ARBA" id="ARBA00005272"/>
    </source>
</evidence>
<evidence type="ECO:0000256" key="2">
    <source>
        <dbReference type="ARBA" id="ARBA00012637"/>
    </source>
</evidence>
<evidence type="ECO:0000256" key="8">
    <source>
        <dbReference type="ARBA" id="ARBA00047599"/>
    </source>
</evidence>
<name>A0ABQ6IPR6_9MICO</name>
<comment type="catalytic activity">
    <reaction evidence="8">
        <text>a quinone + NADH + H(+) = a quinol + NAD(+)</text>
        <dbReference type="Rhea" id="RHEA:46160"/>
        <dbReference type="ChEBI" id="CHEBI:15378"/>
        <dbReference type="ChEBI" id="CHEBI:24646"/>
        <dbReference type="ChEBI" id="CHEBI:57540"/>
        <dbReference type="ChEBI" id="CHEBI:57945"/>
        <dbReference type="ChEBI" id="CHEBI:132124"/>
        <dbReference type="EC" id="1.6.5.9"/>
    </reaction>
</comment>
<dbReference type="Pfam" id="PF07992">
    <property type="entry name" value="Pyr_redox_2"/>
    <property type="match status" value="1"/>
</dbReference>
<feature type="domain" description="FAD/NAD(P)-binding" evidence="10">
    <location>
        <begin position="4"/>
        <end position="317"/>
    </location>
</feature>
<dbReference type="PRINTS" id="PR00368">
    <property type="entry name" value="FADPNR"/>
</dbReference>
<accession>A0ABQ6IPR6</accession>
<keyword evidence="13" id="KW-1185">Reference proteome</keyword>
<gene>
    <name evidence="12" type="ORF">GCM10025883_19570</name>
</gene>
<dbReference type="Gene3D" id="3.50.50.100">
    <property type="match status" value="1"/>
</dbReference>
<dbReference type="RefSeq" id="WP_284303708.1">
    <property type="nucleotide sequence ID" value="NZ_BSUO01000001.1"/>
</dbReference>
<dbReference type="SUPFAM" id="SSF51905">
    <property type="entry name" value="FAD/NAD(P)-binding domain"/>
    <property type="match status" value="1"/>
</dbReference>
<dbReference type="EMBL" id="BSUO01000001">
    <property type="protein sequence ID" value="GMA39912.1"/>
    <property type="molecule type" value="Genomic_DNA"/>
</dbReference>
<keyword evidence="6" id="KW-0560">Oxidoreductase</keyword>
<evidence type="ECO:0000256" key="5">
    <source>
        <dbReference type="ARBA" id="ARBA00022946"/>
    </source>
</evidence>
<keyword evidence="7" id="KW-0520">NAD</keyword>
<dbReference type="InterPro" id="IPR036188">
    <property type="entry name" value="FAD/NAD-bd_sf"/>
</dbReference>
<dbReference type="InterPro" id="IPR054585">
    <property type="entry name" value="NDH2-like_C"/>
</dbReference>
<dbReference type="InterPro" id="IPR045024">
    <property type="entry name" value="NDH-2"/>
</dbReference>
<proteinExistence type="inferred from homology"/>
<evidence type="ECO:0000256" key="7">
    <source>
        <dbReference type="ARBA" id="ARBA00023027"/>
    </source>
</evidence>
<evidence type="ECO:0000256" key="9">
    <source>
        <dbReference type="SAM" id="MobiDB-lite"/>
    </source>
</evidence>
<evidence type="ECO:0000313" key="13">
    <source>
        <dbReference type="Proteomes" id="UP001157126"/>
    </source>
</evidence>
<comment type="similarity">
    <text evidence="1">Belongs to the NADH dehydrogenase family.</text>
</comment>
<sequence>MTQRVVIVGAGFAGQHAHTELARAGYEVTLVDRHPYATFQPLLYQVATGGLNPGDIAYPLRRFVSAGKGHRAKFRRAMVTGIDTENKLVETNRGAPLPYDKLILAQGAGPNFFGIPGAQEHARTIYSRAEALQVRDLIFSGLEQLTTGGPERRYTVLVVGGGATGVEMAGTLAELKSEAIPVVYPELSQDSLRVVLAEMADTLLAPFATRLQRYTLHELRKRGVDVRLKTAVAEVRADSVDFADGSSLDVDLVIWASGVGAHPEVSEWGMPLGRGGRVEVEPNLQVKGLPDVFAVGDCAIEPDSPLPQLAQPAMQMGTHAAREIVAADSGLGPTAFAYDDKGTMATIGRNSAVVQFPGGRTVTGFPAWALWVGVHLATLLGGRNRIQAMVNTAARYFAWPRSATTIVGDVVTDEPTRPDPDSGRPTPPVQNE</sequence>
<dbReference type="PANTHER" id="PTHR43706:SF47">
    <property type="entry name" value="EXTERNAL NADH-UBIQUINONE OXIDOREDUCTASE 1, MITOCHONDRIAL-RELATED"/>
    <property type="match status" value="1"/>
</dbReference>
<keyword evidence="4" id="KW-0274">FAD</keyword>
<dbReference type="PANTHER" id="PTHR43706">
    <property type="entry name" value="NADH DEHYDROGENASE"/>
    <property type="match status" value="1"/>
</dbReference>
<dbReference type="Pfam" id="PF22366">
    <property type="entry name" value="NDH2_C"/>
    <property type="match status" value="1"/>
</dbReference>
<evidence type="ECO:0000256" key="6">
    <source>
        <dbReference type="ARBA" id="ARBA00023002"/>
    </source>
</evidence>
<feature type="domain" description="External alternative NADH-ubiquinone oxidoreductase-like C-terminal" evidence="11">
    <location>
        <begin position="341"/>
        <end position="396"/>
    </location>
</feature>
<keyword evidence="5" id="KW-0809">Transit peptide</keyword>
<dbReference type="EC" id="1.6.5.9" evidence="2"/>
<evidence type="ECO:0000256" key="4">
    <source>
        <dbReference type="ARBA" id="ARBA00022827"/>
    </source>
</evidence>
<evidence type="ECO:0000259" key="11">
    <source>
        <dbReference type="Pfam" id="PF22366"/>
    </source>
</evidence>